<dbReference type="InterPro" id="IPR054691">
    <property type="entry name" value="LeuA/HCS_post-cat"/>
</dbReference>
<dbReference type="InterPro" id="IPR002034">
    <property type="entry name" value="AIPM/Hcit_synth_CS"/>
</dbReference>
<evidence type="ECO:0000256" key="3">
    <source>
        <dbReference type="ARBA" id="ARBA00012973"/>
    </source>
</evidence>
<dbReference type="PROSITE" id="PS50991">
    <property type="entry name" value="PYR_CT"/>
    <property type="match status" value="1"/>
</dbReference>
<dbReference type="InterPro" id="IPR013785">
    <property type="entry name" value="Aldolase_TIM"/>
</dbReference>
<dbReference type="EMBL" id="JAHESE010000026">
    <property type="protein sequence ID" value="MBT1710790.1"/>
    <property type="molecule type" value="Genomic_DNA"/>
</dbReference>
<dbReference type="CDD" id="cd07940">
    <property type="entry name" value="DRE_TIM_IPMS"/>
    <property type="match status" value="1"/>
</dbReference>
<comment type="pathway">
    <text evidence="1">Amino-acid biosynthesis; L-leucine biosynthesis; L-leucine from 3-methyl-2-oxobutanoate: step 1/4.</text>
</comment>
<keyword evidence="4" id="KW-0432">Leucine biosynthesis</keyword>
<dbReference type="InterPro" id="IPR050073">
    <property type="entry name" value="2-IPM_HCS-like"/>
</dbReference>
<gene>
    <name evidence="11" type="ORF">KK062_21290</name>
</gene>
<evidence type="ECO:0000256" key="4">
    <source>
        <dbReference type="ARBA" id="ARBA00022430"/>
    </source>
</evidence>
<keyword evidence="8" id="KW-0100">Branched-chain amino acid biosynthesis</keyword>
<evidence type="ECO:0000256" key="9">
    <source>
        <dbReference type="RuleBase" id="RU003523"/>
    </source>
</evidence>
<dbReference type="Pfam" id="PF22617">
    <property type="entry name" value="HCS_D2"/>
    <property type="match status" value="1"/>
</dbReference>
<keyword evidence="12" id="KW-1185">Reference proteome</keyword>
<dbReference type="GO" id="GO:0009098">
    <property type="term" value="P:L-leucine biosynthetic process"/>
    <property type="evidence" value="ECO:0007669"/>
    <property type="project" value="UniProtKB-KW"/>
</dbReference>
<dbReference type="InterPro" id="IPR000891">
    <property type="entry name" value="PYR_CT"/>
</dbReference>
<reference evidence="11 12" key="1">
    <citation type="submission" date="2021-05" db="EMBL/GenBank/DDBJ databases">
        <title>A Polyphasic approach of four new species of the genus Ohtaekwangia: Ohtaekwangia histidinii sp. nov., Ohtaekwangia cretensis sp. nov., Ohtaekwangia indiensis sp. nov., Ohtaekwangia reichenbachii sp. nov. from diverse environment.</title>
        <authorList>
            <person name="Octaviana S."/>
        </authorList>
    </citation>
    <scope>NUCLEOTIDE SEQUENCE [LARGE SCALE GENOMIC DNA]</scope>
    <source>
        <strain evidence="11 12">PWU5</strain>
    </source>
</reference>
<keyword evidence="6 9" id="KW-0808">Transferase</keyword>
<comment type="similarity">
    <text evidence="2">Belongs to the alpha-IPM synthase/homocitrate synthase family. LeuA type 1 subfamily.</text>
</comment>
<comment type="caution">
    <text evidence="11">The sequence shown here is derived from an EMBL/GenBank/DDBJ whole genome shotgun (WGS) entry which is preliminary data.</text>
</comment>
<dbReference type="RefSeq" id="WP_254086366.1">
    <property type="nucleotide sequence ID" value="NZ_JAHESE010000026.1"/>
</dbReference>
<evidence type="ECO:0000256" key="5">
    <source>
        <dbReference type="ARBA" id="ARBA00022605"/>
    </source>
</evidence>
<dbReference type="SUPFAM" id="SSF51569">
    <property type="entry name" value="Aldolase"/>
    <property type="match status" value="1"/>
</dbReference>
<dbReference type="PANTHER" id="PTHR10277:SF9">
    <property type="entry name" value="2-ISOPROPYLMALATE SYNTHASE 1, CHLOROPLASTIC-RELATED"/>
    <property type="match status" value="1"/>
</dbReference>
<dbReference type="PROSITE" id="PS00815">
    <property type="entry name" value="AIPM_HOMOCIT_SYNTH_1"/>
    <property type="match status" value="1"/>
</dbReference>
<dbReference type="PANTHER" id="PTHR10277">
    <property type="entry name" value="HOMOCITRATE SYNTHASE-RELATED"/>
    <property type="match status" value="1"/>
</dbReference>
<keyword evidence="11" id="KW-0012">Acyltransferase</keyword>
<proteinExistence type="inferred from homology"/>
<sequence length="386" mass="41867">MSRKIEIFDTTLRDGEQVPGCQLSTEEKVVIARELELLGVDVIEAGFPISSPGDFLSVVELSKAVSIGVCALTRSKKEDIDVAAEALHHAKRGRIHTGIGSSDIHIKTKFNSSREKVLEQGVWAVSYAKAKGYEVEFFAEDAGRADLAFLAQMVEAVIAAGADVVNIPDTTGYCLPHLYGKRIQYLFEHVKNIHKATISVHCHNDLGMATANTMAGLIAGAGQAEVTINGIGERAGNTSLEEIAMIIRTHKDLDLHTNIVSERLYGVSNLVSDLMRMPVQPNKAIVGANAFAHSSGIHQDGFLKNSENYEIINPSDVGVPTSSIVLTARSGRAALKHRLELLGYQPSKPELDQLYEAFLTVADEKKNVNDEDLMTLAANTPLLVQK</sequence>
<evidence type="ECO:0000256" key="2">
    <source>
        <dbReference type="ARBA" id="ARBA00009396"/>
    </source>
</evidence>
<dbReference type="Proteomes" id="UP001319080">
    <property type="component" value="Unassembled WGS sequence"/>
</dbReference>
<organism evidence="11 12">
    <name type="scientific">Dawidia cretensis</name>
    <dbReference type="NCBI Taxonomy" id="2782350"/>
    <lineage>
        <taxon>Bacteria</taxon>
        <taxon>Pseudomonadati</taxon>
        <taxon>Bacteroidota</taxon>
        <taxon>Cytophagia</taxon>
        <taxon>Cytophagales</taxon>
        <taxon>Chryseotaleaceae</taxon>
        <taxon>Dawidia</taxon>
    </lineage>
</organism>
<feature type="domain" description="Pyruvate carboxyltransferase" evidence="10">
    <location>
        <begin position="5"/>
        <end position="265"/>
    </location>
</feature>
<evidence type="ECO:0000256" key="7">
    <source>
        <dbReference type="ARBA" id="ARBA00023211"/>
    </source>
</evidence>
<dbReference type="GO" id="GO:0003852">
    <property type="term" value="F:2-isopropylmalate synthase activity"/>
    <property type="evidence" value="ECO:0007669"/>
    <property type="project" value="UniProtKB-EC"/>
</dbReference>
<evidence type="ECO:0000313" key="11">
    <source>
        <dbReference type="EMBL" id="MBT1710790.1"/>
    </source>
</evidence>
<accession>A0AAP2GVN3</accession>
<evidence type="ECO:0000256" key="8">
    <source>
        <dbReference type="ARBA" id="ARBA00023304"/>
    </source>
</evidence>
<evidence type="ECO:0000256" key="1">
    <source>
        <dbReference type="ARBA" id="ARBA00004689"/>
    </source>
</evidence>
<evidence type="ECO:0000313" key="12">
    <source>
        <dbReference type="Proteomes" id="UP001319080"/>
    </source>
</evidence>
<dbReference type="Gene3D" id="1.10.238.260">
    <property type="match status" value="1"/>
</dbReference>
<dbReference type="Pfam" id="PF00682">
    <property type="entry name" value="HMGL-like"/>
    <property type="match status" value="1"/>
</dbReference>
<evidence type="ECO:0000256" key="6">
    <source>
        <dbReference type="ARBA" id="ARBA00022679"/>
    </source>
</evidence>
<name>A0AAP2GVN3_9BACT</name>
<dbReference type="PROSITE" id="PS00816">
    <property type="entry name" value="AIPM_HOMOCIT_SYNTH_2"/>
    <property type="match status" value="1"/>
</dbReference>
<dbReference type="AlphaFoldDB" id="A0AAP2GVN3"/>
<keyword evidence="5" id="KW-0028">Amino-acid biosynthesis</keyword>
<keyword evidence="7" id="KW-0464">Manganese</keyword>
<dbReference type="FunFam" id="3.20.20.70:FF:000010">
    <property type="entry name" value="2-isopropylmalate synthase"/>
    <property type="match status" value="1"/>
</dbReference>
<dbReference type="NCBIfam" id="NF002086">
    <property type="entry name" value="PRK00915.1-3"/>
    <property type="match status" value="1"/>
</dbReference>
<dbReference type="FunFam" id="1.10.238.260:FF:000001">
    <property type="entry name" value="2-isopropylmalate synthase"/>
    <property type="match status" value="1"/>
</dbReference>
<evidence type="ECO:0000259" key="10">
    <source>
        <dbReference type="PROSITE" id="PS50991"/>
    </source>
</evidence>
<protein>
    <recommendedName>
        <fullName evidence="3">2-isopropylmalate synthase</fullName>
        <ecNumber evidence="3">2.3.3.13</ecNumber>
    </recommendedName>
</protein>
<dbReference type="Gene3D" id="3.20.20.70">
    <property type="entry name" value="Aldolase class I"/>
    <property type="match status" value="1"/>
</dbReference>
<dbReference type="EC" id="2.3.3.13" evidence="3"/>